<dbReference type="PROSITE" id="PS50109">
    <property type="entry name" value="HIS_KIN"/>
    <property type="match status" value="2"/>
</dbReference>
<keyword evidence="10" id="KW-1133">Transmembrane helix</keyword>
<accession>A0A5C4TGY2</accession>
<dbReference type="GO" id="GO:0016020">
    <property type="term" value="C:membrane"/>
    <property type="evidence" value="ECO:0007669"/>
    <property type="project" value="InterPro"/>
</dbReference>
<feature type="domain" description="Histidine kinase" evidence="11">
    <location>
        <begin position="435"/>
        <end position="652"/>
    </location>
</feature>
<dbReference type="InterPro" id="IPR005467">
    <property type="entry name" value="His_kinase_dom"/>
</dbReference>
<feature type="domain" description="Response regulatory" evidence="12">
    <location>
        <begin position="700"/>
        <end position="816"/>
    </location>
</feature>
<feature type="transmembrane region" description="Helical" evidence="10">
    <location>
        <begin position="307"/>
        <end position="326"/>
    </location>
</feature>
<organism evidence="13 14">
    <name type="scientific">Paenibacillus hemerocallicola</name>
    <dbReference type="NCBI Taxonomy" id="1172614"/>
    <lineage>
        <taxon>Bacteria</taxon>
        <taxon>Bacillati</taxon>
        <taxon>Bacillota</taxon>
        <taxon>Bacilli</taxon>
        <taxon>Bacillales</taxon>
        <taxon>Paenibacillaceae</taxon>
        <taxon>Paenibacillus</taxon>
    </lineage>
</organism>
<keyword evidence="4" id="KW-0808">Transferase</keyword>
<proteinExistence type="predicted"/>
<feature type="modified residue" description="4-aspartylphosphate" evidence="9">
    <location>
        <position position="749"/>
    </location>
</feature>
<keyword evidence="10" id="KW-0472">Membrane</keyword>
<evidence type="ECO:0000256" key="6">
    <source>
        <dbReference type="ARBA" id="ARBA00022777"/>
    </source>
</evidence>
<keyword evidence="10" id="KW-0812">Transmembrane</keyword>
<sequence>MSRRKLTLLITLFICLLTGLRLVWMTVQATPDHPHASRGVLDLREWDFKGKHSITLDGEWEFYPGMFVRDVEEGPPSGAQPAFIQVPGDWRNAMPGQSPYGHGTYRLRILVDGSLEQPYGFRIQKILASSVIYMNGQRMSSFGLPAEDEEHYKPRANSYIATYAADGRREIELIVHAANFDDPREGGIVNSIRFGSQAAIDSEWMYSIGFQFITIVILLLHALYAGIVLLISRRQKAIVILIALLLFSALSVAADDDTLLLIWFPLSFAWSIKLMMLSYVGMTFFMLLLTKQLFPKYGGDVNKWRGYYWFVALYSGFLLLAPHEWILLSTQLFLFAVVFPAVMINLVIGKMLIRHYKDAFFLLMAAASVLSSIVWGILNYVVSNDRPYYPLDTVAAVVGFSAFWFKQYYRNAEQNAALSERLRKEDKLKDEFLAKTSHELRTPLHGIMNIAQTVASDERGTMKEKNRKDLELLVTISRRMSYMLNDLLDLSQLKENRILLHTEHLRVQSVGTGVIDMVGYLTEGKPIRLSMDIAPSFPRVVADEKRLVQILFNLLHNAIKFTNEGTITVSAKIEEGRAAIRVSDTGIGMDEETQARVFLPYEQGAPGIGAGGGIGLGLNICRQLVELHGGTLTVYSTPGQGSVFTFTLPLSDIPNNAADTELPDPYSVPGEPLVIDAETVSPLPDSLRDSREAPASGNPKILAVDDDPVNLKVLSNILSAERYDITTATSGKEAVALLDAAQWDLLIADVMMSQMSGYELTRIVRGRFSISELPILLLTARNQPEDVYSGFLSGANDYVTKPADAMELKYRVRALTSLKQSVGERLRMEAAYLQAQIQPHFLFNTLNSIMALGDIDTAKMNELVEAFSTYLRISFDFWNSERLVPLEHELTLVRSYLYIEKERFEERLNVVWELEPNHGLQLPPLTIQPLVENAVKHGILSKFEGGTVRIRIADDGDYSTVTISDDGAGIEEEQVRGLLDGERRSGRGIGLLNTHRRLKQQYGDGLSVHSEPGAGTSISFRIPKPKARKAALS</sequence>
<dbReference type="Pfam" id="PF00072">
    <property type="entry name" value="Response_reg"/>
    <property type="match status" value="1"/>
</dbReference>
<dbReference type="GO" id="GO:0005524">
    <property type="term" value="F:ATP binding"/>
    <property type="evidence" value="ECO:0007669"/>
    <property type="project" value="UniProtKB-KW"/>
</dbReference>
<dbReference type="SMART" id="SM00387">
    <property type="entry name" value="HATPase_c"/>
    <property type="match status" value="2"/>
</dbReference>
<feature type="domain" description="Histidine kinase" evidence="11">
    <location>
        <begin position="927"/>
        <end position="1026"/>
    </location>
</feature>
<dbReference type="GO" id="GO:0000155">
    <property type="term" value="F:phosphorelay sensor kinase activity"/>
    <property type="evidence" value="ECO:0007669"/>
    <property type="project" value="InterPro"/>
</dbReference>
<dbReference type="SMART" id="SM00388">
    <property type="entry name" value="HisKA"/>
    <property type="match status" value="1"/>
</dbReference>
<dbReference type="PANTHER" id="PTHR43547">
    <property type="entry name" value="TWO-COMPONENT HISTIDINE KINASE"/>
    <property type="match status" value="1"/>
</dbReference>
<dbReference type="Proteomes" id="UP000307943">
    <property type="component" value="Unassembled WGS sequence"/>
</dbReference>
<dbReference type="PRINTS" id="PR00344">
    <property type="entry name" value="BCTRLSENSOR"/>
</dbReference>
<dbReference type="InterPro" id="IPR036890">
    <property type="entry name" value="HATPase_C_sf"/>
</dbReference>
<evidence type="ECO:0000259" key="11">
    <source>
        <dbReference type="PROSITE" id="PS50109"/>
    </source>
</evidence>
<feature type="transmembrane region" description="Helical" evidence="10">
    <location>
        <begin position="204"/>
        <end position="230"/>
    </location>
</feature>
<evidence type="ECO:0000256" key="7">
    <source>
        <dbReference type="ARBA" id="ARBA00022840"/>
    </source>
</evidence>
<dbReference type="InterPro" id="IPR011623">
    <property type="entry name" value="7TMR_DISM_rcpt_extracell_dom1"/>
</dbReference>
<feature type="transmembrane region" description="Helical" evidence="10">
    <location>
        <begin position="360"/>
        <end position="382"/>
    </location>
</feature>
<dbReference type="PROSITE" id="PS50110">
    <property type="entry name" value="RESPONSE_REGULATORY"/>
    <property type="match status" value="1"/>
</dbReference>
<dbReference type="RefSeq" id="WP_139600509.1">
    <property type="nucleotide sequence ID" value="NZ_VDCQ01000002.1"/>
</dbReference>
<dbReference type="SUPFAM" id="SSF49785">
    <property type="entry name" value="Galactose-binding domain-like"/>
    <property type="match status" value="1"/>
</dbReference>
<evidence type="ECO:0000256" key="2">
    <source>
        <dbReference type="ARBA" id="ARBA00012438"/>
    </source>
</evidence>
<evidence type="ECO:0000256" key="1">
    <source>
        <dbReference type="ARBA" id="ARBA00000085"/>
    </source>
</evidence>
<evidence type="ECO:0000256" key="4">
    <source>
        <dbReference type="ARBA" id="ARBA00022679"/>
    </source>
</evidence>
<dbReference type="EC" id="2.7.13.3" evidence="2"/>
<dbReference type="InterPro" id="IPR011006">
    <property type="entry name" value="CheY-like_superfamily"/>
</dbReference>
<keyword evidence="14" id="KW-1185">Reference proteome</keyword>
<keyword evidence="8" id="KW-0902">Two-component regulatory system</keyword>
<evidence type="ECO:0000256" key="8">
    <source>
        <dbReference type="ARBA" id="ARBA00023012"/>
    </source>
</evidence>
<dbReference type="InterPro" id="IPR036097">
    <property type="entry name" value="HisK_dim/P_sf"/>
</dbReference>
<evidence type="ECO:0000256" key="9">
    <source>
        <dbReference type="PROSITE-ProRule" id="PRU00169"/>
    </source>
</evidence>
<dbReference type="SUPFAM" id="SSF47384">
    <property type="entry name" value="Homodimeric domain of signal transducing histidine kinase"/>
    <property type="match status" value="1"/>
</dbReference>
<dbReference type="CDD" id="cd00082">
    <property type="entry name" value="HisKA"/>
    <property type="match status" value="1"/>
</dbReference>
<dbReference type="CDD" id="cd17574">
    <property type="entry name" value="REC_OmpR"/>
    <property type="match status" value="1"/>
</dbReference>
<protein>
    <recommendedName>
        <fullName evidence="2">histidine kinase</fullName>
        <ecNumber evidence="2">2.7.13.3</ecNumber>
    </recommendedName>
</protein>
<evidence type="ECO:0000259" key="12">
    <source>
        <dbReference type="PROSITE" id="PS50110"/>
    </source>
</evidence>
<dbReference type="Pfam" id="PF00512">
    <property type="entry name" value="HisKA"/>
    <property type="match status" value="1"/>
</dbReference>
<feature type="transmembrane region" description="Helical" evidence="10">
    <location>
        <begin position="332"/>
        <end position="353"/>
    </location>
</feature>
<feature type="transmembrane region" description="Helical" evidence="10">
    <location>
        <begin position="237"/>
        <end position="254"/>
    </location>
</feature>
<dbReference type="Gene3D" id="3.40.50.2300">
    <property type="match status" value="1"/>
</dbReference>
<dbReference type="OrthoDB" id="9809348at2"/>
<evidence type="ECO:0000313" key="14">
    <source>
        <dbReference type="Proteomes" id="UP000307943"/>
    </source>
</evidence>
<dbReference type="AlphaFoldDB" id="A0A5C4TGY2"/>
<dbReference type="InterPro" id="IPR004358">
    <property type="entry name" value="Sig_transdc_His_kin-like_C"/>
</dbReference>
<name>A0A5C4TGY2_9BACL</name>
<evidence type="ECO:0000313" key="13">
    <source>
        <dbReference type="EMBL" id="TNJ68002.1"/>
    </source>
</evidence>
<dbReference type="InterPro" id="IPR001789">
    <property type="entry name" value="Sig_transdc_resp-reg_receiver"/>
</dbReference>
<keyword evidence="5" id="KW-0547">Nucleotide-binding</keyword>
<dbReference type="Gene3D" id="1.10.287.130">
    <property type="match status" value="1"/>
</dbReference>
<dbReference type="SUPFAM" id="SSF52172">
    <property type="entry name" value="CheY-like"/>
    <property type="match status" value="1"/>
</dbReference>
<dbReference type="InterPro" id="IPR008979">
    <property type="entry name" value="Galactose-bd-like_sf"/>
</dbReference>
<keyword evidence="7" id="KW-0067">ATP-binding</keyword>
<dbReference type="Pfam" id="PF07695">
    <property type="entry name" value="7TMR-DISM_7TM"/>
    <property type="match status" value="1"/>
</dbReference>
<dbReference type="Pfam" id="PF06580">
    <property type="entry name" value="His_kinase"/>
    <property type="match status" value="1"/>
</dbReference>
<dbReference type="SMART" id="SM00448">
    <property type="entry name" value="REC"/>
    <property type="match status" value="1"/>
</dbReference>
<dbReference type="SUPFAM" id="SSF55874">
    <property type="entry name" value="ATPase domain of HSP90 chaperone/DNA topoisomerase II/histidine kinase"/>
    <property type="match status" value="2"/>
</dbReference>
<evidence type="ECO:0000256" key="5">
    <source>
        <dbReference type="ARBA" id="ARBA00022741"/>
    </source>
</evidence>
<feature type="transmembrane region" description="Helical" evidence="10">
    <location>
        <begin position="260"/>
        <end position="287"/>
    </location>
</feature>
<keyword evidence="6" id="KW-0418">Kinase</keyword>
<evidence type="ECO:0000256" key="10">
    <source>
        <dbReference type="SAM" id="Phobius"/>
    </source>
</evidence>
<dbReference type="InterPro" id="IPR010559">
    <property type="entry name" value="Sig_transdc_His_kin_internal"/>
</dbReference>
<dbReference type="InterPro" id="IPR003661">
    <property type="entry name" value="HisK_dim/P_dom"/>
</dbReference>
<dbReference type="PANTHER" id="PTHR43547:SF2">
    <property type="entry name" value="HYBRID SIGNAL TRANSDUCTION HISTIDINE KINASE C"/>
    <property type="match status" value="1"/>
</dbReference>
<dbReference type="Gene3D" id="3.30.565.10">
    <property type="entry name" value="Histidine kinase-like ATPase, C-terminal domain"/>
    <property type="match status" value="2"/>
</dbReference>
<evidence type="ECO:0000256" key="3">
    <source>
        <dbReference type="ARBA" id="ARBA00022553"/>
    </source>
</evidence>
<gene>
    <name evidence="13" type="ORF">FE784_02370</name>
</gene>
<comment type="caution">
    <text evidence="13">The sequence shown here is derived from an EMBL/GenBank/DDBJ whole genome shotgun (WGS) entry which is preliminary data.</text>
</comment>
<dbReference type="EMBL" id="VDCQ01000002">
    <property type="protein sequence ID" value="TNJ68002.1"/>
    <property type="molecule type" value="Genomic_DNA"/>
</dbReference>
<keyword evidence="3 9" id="KW-0597">Phosphoprotein</keyword>
<reference evidence="13 14" key="1">
    <citation type="submission" date="2019-05" db="EMBL/GenBank/DDBJ databases">
        <title>We sequenced the genome of Paenibacillus hemerocallicola KCTC 33185 for further insight into its adaptation and study the phylogeny of Paenibacillus.</title>
        <authorList>
            <person name="Narsing Rao M.P."/>
        </authorList>
    </citation>
    <scope>NUCLEOTIDE SEQUENCE [LARGE SCALE GENOMIC DNA]</scope>
    <source>
        <strain evidence="13 14">KCTC 33185</strain>
    </source>
</reference>
<dbReference type="Pfam" id="PF02518">
    <property type="entry name" value="HATPase_c"/>
    <property type="match status" value="2"/>
</dbReference>
<dbReference type="InterPro" id="IPR003594">
    <property type="entry name" value="HATPase_dom"/>
</dbReference>
<comment type="catalytic activity">
    <reaction evidence="1">
        <text>ATP + protein L-histidine = ADP + protein N-phospho-L-histidine.</text>
        <dbReference type="EC" id="2.7.13.3"/>
    </reaction>
</comment>